<evidence type="ECO:0000259" key="5">
    <source>
        <dbReference type="PROSITE" id="PS50932"/>
    </source>
</evidence>
<proteinExistence type="predicted"/>
<dbReference type="PANTHER" id="PTHR30146">
    <property type="entry name" value="LACI-RELATED TRANSCRIPTIONAL REPRESSOR"/>
    <property type="match status" value="1"/>
</dbReference>
<dbReference type="GO" id="GO:0000976">
    <property type="term" value="F:transcription cis-regulatory region binding"/>
    <property type="evidence" value="ECO:0007669"/>
    <property type="project" value="TreeGrafter"/>
</dbReference>
<dbReference type="InterPro" id="IPR028082">
    <property type="entry name" value="Peripla_BP_I"/>
</dbReference>
<evidence type="ECO:0000256" key="3">
    <source>
        <dbReference type="ARBA" id="ARBA00023125"/>
    </source>
</evidence>
<dbReference type="Gene3D" id="1.10.260.40">
    <property type="entry name" value="lambda repressor-like DNA-binding domains"/>
    <property type="match status" value="1"/>
</dbReference>
<dbReference type="Pfam" id="PF13377">
    <property type="entry name" value="Peripla_BP_3"/>
    <property type="match status" value="1"/>
</dbReference>
<evidence type="ECO:0000256" key="4">
    <source>
        <dbReference type="ARBA" id="ARBA00023163"/>
    </source>
</evidence>
<keyword evidence="2" id="KW-0805">Transcription regulation</keyword>
<sequence>MNIKMSDVAKAAGVSLATVGRVLHNNGYVSEDKRREIERIIKELGYIPNRIAQGLKSSRSNIIGHLTLFNTNMQFKEISSAINTAAASSGYHVLTLTSHMGLDEEEQQINDLIGHRVDGVILTSYHSISKDLIGRLIENHIPVVMIERTYDMPMVDRIVVNDRASSLGAVRHMLQKGHRRIAFIGSKLGHQVEEDRYAGYLDALNEAGIAPHEEWVQVMPEYSIEAGRMAIDQLLRAVQPPTAIFMTSDIYACGVLQILYERGLRVPDDLSLIGYDNTLSALLSPPITSVGLPFKEIGDHALQLLLQRMNDQTASSCTIGIDPFLMDRHTVREWKGD</sequence>
<accession>A0A1B2DR65</accession>
<dbReference type="CDD" id="cd01392">
    <property type="entry name" value="HTH_LacI"/>
    <property type="match status" value="1"/>
</dbReference>
<organism evidence="6">
    <name type="scientific">Paenibacillus sp. BIHB 4019</name>
    <dbReference type="NCBI Taxonomy" id="1870819"/>
    <lineage>
        <taxon>Bacteria</taxon>
        <taxon>Bacillati</taxon>
        <taxon>Bacillota</taxon>
        <taxon>Bacilli</taxon>
        <taxon>Bacillales</taxon>
        <taxon>Paenibacillaceae</taxon>
        <taxon>Paenibacillus</taxon>
    </lineage>
</organism>
<name>A0A1B2DR65_9BACL</name>
<dbReference type="GO" id="GO:0003700">
    <property type="term" value="F:DNA-binding transcription factor activity"/>
    <property type="evidence" value="ECO:0007669"/>
    <property type="project" value="TreeGrafter"/>
</dbReference>
<dbReference type="SMART" id="SM00354">
    <property type="entry name" value="HTH_LACI"/>
    <property type="match status" value="1"/>
</dbReference>
<dbReference type="InterPro" id="IPR000843">
    <property type="entry name" value="HTH_LacI"/>
</dbReference>
<dbReference type="CDD" id="cd06267">
    <property type="entry name" value="PBP1_LacI_sugar_binding-like"/>
    <property type="match status" value="1"/>
</dbReference>
<dbReference type="SUPFAM" id="SSF47413">
    <property type="entry name" value="lambda repressor-like DNA-binding domains"/>
    <property type="match status" value="1"/>
</dbReference>
<gene>
    <name evidence="6" type="ORF">BBD42_29595</name>
</gene>
<dbReference type="SUPFAM" id="SSF53822">
    <property type="entry name" value="Periplasmic binding protein-like I"/>
    <property type="match status" value="1"/>
</dbReference>
<evidence type="ECO:0000313" key="6">
    <source>
        <dbReference type="EMBL" id="ANY70196.1"/>
    </source>
</evidence>
<dbReference type="PROSITE" id="PS50932">
    <property type="entry name" value="HTH_LACI_2"/>
    <property type="match status" value="1"/>
</dbReference>
<dbReference type="RefSeq" id="WP_172455671.1">
    <property type="nucleotide sequence ID" value="NZ_CP016808.1"/>
</dbReference>
<dbReference type="AlphaFoldDB" id="A0A1B2DR65"/>
<dbReference type="EMBL" id="CP016808">
    <property type="protein sequence ID" value="ANY70196.1"/>
    <property type="molecule type" value="Genomic_DNA"/>
</dbReference>
<dbReference type="PROSITE" id="PS00356">
    <property type="entry name" value="HTH_LACI_1"/>
    <property type="match status" value="1"/>
</dbReference>
<dbReference type="PANTHER" id="PTHR30146:SF148">
    <property type="entry name" value="HTH-TYPE TRANSCRIPTIONAL REPRESSOR PURR-RELATED"/>
    <property type="match status" value="1"/>
</dbReference>
<dbReference type="Pfam" id="PF00356">
    <property type="entry name" value="LacI"/>
    <property type="match status" value="1"/>
</dbReference>
<dbReference type="InterPro" id="IPR046335">
    <property type="entry name" value="LacI/GalR-like_sensor"/>
</dbReference>
<keyword evidence="4" id="KW-0804">Transcription</keyword>
<protein>
    <recommendedName>
        <fullName evidence="5">HTH lacI-type domain-containing protein</fullName>
    </recommendedName>
</protein>
<evidence type="ECO:0000256" key="1">
    <source>
        <dbReference type="ARBA" id="ARBA00022491"/>
    </source>
</evidence>
<keyword evidence="1" id="KW-0678">Repressor</keyword>
<dbReference type="Gene3D" id="3.40.50.2300">
    <property type="match status" value="2"/>
</dbReference>
<dbReference type="InterPro" id="IPR010982">
    <property type="entry name" value="Lambda_DNA-bd_dom_sf"/>
</dbReference>
<keyword evidence="3" id="KW-0238">DNA-binding</keyword>
<feature type="domain" description="HTH lacI-type" evidence="5">
    <location>
        <begin position="3"/>
        <end position="57"/>
    </location>
</feature>
<evidence type="ECO:0000256" key="2">
    <source>
        <dbReference type="ARBA" id="ARBA00023015"/>
    </source>
</evidence>
<reference evidence="6" key="1">
    <citation type="submission" date="2016-08" db="EMBL/GenBank/DDBJ databases">
        <title>Complete Genome Seqeunce of Paenibacillus sp. BIHB 4019 from tea rhizoplane.</title>
        <authorList>
            <person name="Thakur R."/>
            <person name="Swarnkar M.K."/>
            <person name="Gulati A."/>
        </authorList>
    </citation>
    <scope>NUCLEOTIDE SEQUENCE [LARGE SCALE GENOMIC DNA]</scope>
    <source>
        <strain evidence="6">BIHB4019</strain>
    </source>
</reference>